<dbReference type="GO" id="GO:0016491">
    <property type="term" value="F:oxidoreductase activity"/>
    <property type="evidence" value="ECO:0007669"/>
    <property type="project" value="UniProtKB-KW"/>
</dbReference>
<dbReference type="InterPro" id="IPR051911">
    <property type="entry name" value="SDR_oxidoreductase"/>
</dbReference>
<keyword evidence="4" id="KW-1185">Reference proteome</keyword>
<comment type="similarity">
    <text evidence="1">Belongs to the short-chain dehydrogenases/reductases (SDR) family.</text>
</comment>
<reference evidence="3" key="2">
    <citation type="journal article" date="2020" name="Nat. Commun.">
        <title>Large-scale genome sequencing of mycorrhizal fungi provides insights into the early evolution of symbiotic traits.</title>
        <authorList>
            <person name="Miyauchi S."/>
            <person name="Kiss E."/>
            <person name="Kuo A."/>
            <person name="Drula E."/>
            <person name="Kohler A."/>
            <person name="Sanchez-Garcia M."/>
            <person name="Morin E."/>
            <person name="Andreopoulos B."/>
            <person name="Barry K.W."/>
            <person name="Bonito G."/>
            <person name="Buee M."/>
            <person name="Carver A."/>
            <person name="Chen C."/>
            <person name="Cichocki N."/>
            <person name="Clum A."/>
            <person name="Culley D."/>
            <person name="Crous P.W."/>
            <person name="Fauchery L."/>
            <person name="Girlanda M."/>
            <person name="Hayes R.D."/>
            <person name="Keri Z."/>
            <person name="LaButti K."/>
            <person name="Lipzen A."/>
            <person name="Lombard V."/>
            <person name="Magnuson J."/>
            <person name="Maillard F."/>
            <person name="Murat C."/>
            <person name="Nolan M."/>
            <person name="Ohm R.A."/>
            <person name="Pangilinan J."/>
            <person name="Pereira M.F."/>
            <person name="Perotto S."/>
            <person name="Peter M."/>
            <person name="Pfister S."/>
            <person name="Riley R."/>
            <person name="Sitrit Y."/>
            <person name="Stielow J.B."/>
            <person name="Szollosi G."/>
            <person name="Zifcakova L."/>
            <person name="Stursova M."/>
            <person name="Spatafora J.W."/>
            <person name="Tedersoo L."/>
            <person name="Vaario L.M."/>
            <person name="Yamada A."/>
            <person name="Yan M."/>
            <person name="Wang P."/>
            <person name="Xu J."/>
            <person name="Bruns T."/>
            <person name="Baldrian P."/>
            <person name="Vilgalys R."/>
            <person name="Dunand C."/>
            <person name="Henrissat B."/>
            <person name="Grigoriev I.V."/>
            <person name="Hibbett D."/>
            <person name="Nagy L.G."/>
            <person name="Martin F.M."/>
        </authorList>
    </citation>
    <scope>NUCLEOTIDE SEQUENCE</scope>
    <source>
        <strain evidence="3">BED1</strain>
    </source>
</reference>
<dbReference type="SUPFAM" id="SSF51735">
    <property type="entry name" value="NAD(P)-binding Rossmann-fold domains"/>
    <property type="match status" value="1"/>
</dbReference>
<comment type="caution">
    <text evidence="3">The sequence shown here is derived from an EMBL/GenBank/DDBJ whole genome shotgun (WGS) entry which is preliminary data.</text>
</comment>
<reference evidence="3" key="1">
    <citation type="submission" date="2019-10" db="EMBL/GenBank/DDBJ databases">
        <authorList>
            <consortium name="DOE Joint Genome Institute"/>
            <person name="Kuo A."/>
            <person name="Miyauchi S."/>
            <person name="Kiss E."/>
            <person name="Drula E."/>
            <person name="Kohler A."/>
            <person name="Sanchez-Garcia M."/>
            <person name="Andreopoulos B."/>
            <person name="Barry K.W."/>
            <person name="Bonito G."/>
            <person name="Buee M."/>
            <person name="Carver A."/>
            <person name="Chen C."/>
            <person name="Cichocki N."/>
            <person name="Clum A."/>
            <person name="Culley D."/>
            <person name="Crous P.W."/>
            <person name="Fauchery L."/>
            <person name="Girlanda M."/>
            <person name="Hayes R."/>
            <person name="Keri Z."/>
            <person name="LaButti K."/>
            <person name="Lipzen A."/>
            <person name="Lombard V."/>
            <person name="Magnuson J."/>
            <person name="Maillard F."/>
            <person name="Morin E."/>
            <person name="Murat C."/>
            <person name="Nolan M."/>
            <person name="Ohm R."/>
            <person name="Pangilinan J."/>
            <person name="Pereira M."/>
            <person name="Perotto S."/>
            <person name="Peter M."/>
            <person name="Riley R."/>
            <person name="Sitrit Y."/>
            <person name="Stielow B."/>
            <person name="Szollosi G."/>
            <person name="Zifcakova L."/>
            <person name="Stursova M."/>
            <person name="Spatafora J.W."/>
            <person name="Tedersoo L."/>
            <person name="Vaario L.-M."/>
            <person name="Yamada A."/>
            <person name="Yan M."/>
            <person name="Wang P."/>
            <person name="Xu J."/>
            <person name="Bruns T."/>
            <person name="Baldrian P."/>
            <person name="Vilgalys R."/>
            <person name="Henrissat B."/>
            <person name="Grigoriev I.V."/>
            <person name="Hibbett D."/>
            <person name="Nagy L.G."/>
            <person name="Martin F.M."/>
        </authorList>
    </citation>
    <scope>NUCLEOTIDE SEQUENCE</scope>
    <source>
        <strain evidence="3">BED1</strain>
    </source>
</reference>
<dbReference type="Pfam" id="PF00106">
    <property type="entry name" value="adh_short"/>
    <property type="match status" value="1"/>
</dbReference>
<sequence>MSQKVWFITGASTGFGRAVTEHALQQGDNVVATLRKPDVLSDLLSKYSSRLLVLSLDVRELEQIHAAFENALERFGRVDIVFNNAGFCIISEAEGMREERGRELFEVLFWGAANVSREAVMIFRERNHPPGGRSDAAGIAHYAAAYLLSNPLSFRQTHVWSTAVDPIHPAYADPSLPSRKIRNLYPGELAVRVHDGDPKKFARAMYQLAYMEDPPLYIPLHRVAIEAARTKGEELIQTAEEYASWSDDVYYRVSQN</sequence>
<accession>A0AAD4BW67</accession>
<protein>
    <recommendedName>
        <fullName evidence="5">NAD(P)-binding protein</fullName>
    </recommendedName>
</protein>
<gene>
    <name evidence="3" type="ORF">L210DRAFT_3536985</name>
</gene>
<dbReference type="Proteomes" id="UP001194468">
    <property type="component" value="Unassembled WGS sequence"/>
</dbReference>
<evidence type="ECO:0000256" key="2">
    <source>
        <dbReference type="ARBA" id="ARBA00023002"/>
    </source>
</evidence>
<dbReference type="EMBL" id="WHUW01000010">
    <property type="protein sequence ID" value="KAF8441370.1"/>
    <property type="molecule type" value="Genomic_DNA"/>
</dbReference>
<evidence type="ECO:0000256" key="1">
    <source>
        <dbReference type="ARBA" id="ARBA00006484"/>
    </source>
</evidence>
<dbReference type="InterPro" id="IPR002347">
    <property type="entry name" value="SDR_fam"/>
</dbReference>
<dbReference type="PRINTS" id="PR00081">
    <property type="entry name" value="GDHRDH"/>
</dbReference>
<dbReference type="Gene3D" id="3.40.50.720">
    <property type="entry name" value="NAD(P)-binding Rossmann-like Domain"/>
    <property type="match status" value="1"/>
</dbReference>
<dbReference type="InterPro" id="IPR036291">
    <property type="entry name" value="NAD(P)-bd_dom_sf"/>
</dbReference>
<evidence type="ECO:0000313" key="4">
    <source>
        <dbReference type="Proteomes" id="UP001194468"/>
    </source>
</evidence>
<evidence type="ECO:0008006" key="5">
    <source>
        <dbReference type="Google" id="ProtNLM"/>
    </source>
</evidence>
<organism evidence="3 4">
    <name type="scientific">Boletus edulis BED1</name>
    <dbReference type="NCBI Taxonomy" id="1328754"/>
    <lineage>
        <taxon>Eukaryota</taxon>
        <taxon>Fungi</taxon>
        <taxon>Dikarya</taxon>
        <taxon>Basidiomycota</taxon>
        <taxon>Agaricomycotina</taxon>
        <taxon>Agaricomycetes</taxon>
        <taxon>Agaricomycetidae</taxon>
        <taxon>Boletales</taxon>
        <taxon>Boletineae</taxon>
        <taxon>Boletaceae</taxon>
        <taxon>Boletoideae</taxon>
        <taxon>Boletus</taxon>
    </lineage>
</organism>
<name>A0AAD4BW67_BOLED</name>
<proteinExistence type="inferred from homology"/>
<keyword evidence="2" id="KW-0560">Oxidoreductase</keyword>
<dbReference type="AlphaFoldDB" id="A0AAD4BW67"/>
<dbReference type="PANTHER" id="PTHR43976">
    <property type="entry name" value="SHORT CHAIN DEHYDROGENASE"/>
    <property type="match status" value="1"/>
</dbReference>
<dbReference type="PANTHER" id="PTHR43976:SF16">
    <property type="entry name" value="SHORT-CHAIN DEHYDROGENASE_REDUCTASE FAMILY PROTEIN"/>
    <property type="match status" value="1"/>
</dbReference>
<evidence type="ECO:0000313" key="3">
    <source>
        <dbReference type="EMBL" id="KAF8441370.1"/>
    </source>
</evidence>